<keyword evidence="4 7" id="KW-0812">Transmembrane</keyword>
<proteinExistence type="inferred from homology"/>
<dbReference type="InterPro" id="IPR000515">
    <property type="entry name" value="MetI-like"/>
</dbReference>
<evidence type="ECO:0000256" key="4">
    <source>
        <dbReference type="ARBA" id="ARBA00022692"/>
    </source>
</evidence>
<dbReference type="InterPro" id="IPR045621">
    <property type="entry name" value="BPD_transp_1_N"/>
</dbReference>
<comment type="caution">
    <text evidence="9">The sequence shown here is derived from an EMBL/GenBank/DDBJ whole genome shotgun (WGS) entry which is preliminary data.</text>
</comment>
<comment type="similarity">
    <text evidence="7">Belongs to the binding-protein-dependent transport system permease family.</text>
</comment>
<dbReference type="AlphaFoldDB" id="A0A3L7AUZ4"/>
<dbReference type="GO" id="GO:0005886">
    <property type="term" value="C:plasma membrane"/>
    <property type="evidence" value="ECO:0007669"/>
    <property type="project" value="UniProtKB-SubCell"/>
</dbReference>
<dbReference type="Pfam" id="PF19300">
    <property type="entry name" value="BPD_transp_1_N"/>
    <property type="match status" value="1"/>
</dbReference>
<dbReference type="EMBL" id="RCUY01000005">
    <property type="protein sequence ID" value="RLP83318.1"/>
    <property type="molecule type" value="Genomic_DNA"/>
</dbReference>
<feature type="transmembrane region" description="Helical" evidence="7">
    <location>
        <begin position="287"/>
        <end position="308"/>
    </location>
</feature>
<dbReference type="PANTHER" id="PTHR43163:SF6">
    <property type="entry name" value="DIPEPTIDE TRANSPORT SYSTEM PERMEASE PROTEIN DPPB-RELATED"/>
    <property type="match status" value="1"/>
</dbReference>
<feature type="transmembrane region" description="Helical" evidence="7">
    <location>
        <begin position="101"/>
        <end position="122"/>
    </location>
</feature>
<keyword evidence="3" id="KW-1003">Cell membrane</keyword>
<dbReference type="OrthoDB" id="9778910at2"/>
<gene>
    <name evidence="9" type="ORF">D9V34_08840</name>
</gene>
<feature type="transmembrane region" description="Helical" evidence="7">
    <location>
        <begin position="134"/>
        <end position="162"/>
    </location>
</feature>
<dbReference type="SUPFAM" id="SSF161098">
    <property type="entry name" value="MetI-like"/>
    <property type="match status" value="1"/>
</dbReference>
<evidence type="ECO:0000313" key="10">
    <source>
        <dbReference type="Proteomes" id="UP000269438"/>
    </source>
</evidence>
<sequence length="317" mass="32977">MTRFLLTRALLLVLGLAVASVLIFLALRLLPGDVAQVIAGTDATPERLAAIRDSLGLERPLPVQYGEWIGGLLRGDLGNSVVTGTPVAGEIWEKAQVTLPLALLSMLIGLAIAGPLGVAAALRRGRPAGFVLSGGAQALAAVPVIWAGMLLVIVFSLWLGWLPAQGFPRAGWSDPAAALRSLLLPALTIGIVEGAAMLRFVRSATLGVMGQDFVRTAAAAGRTRTGALLGHGLPSVALSIVSVLGIQVAGLLVGTVLVENLFTLPGIGRMLVADVGNRDLTKVQSEILVLTAIVLIIGTLVDVVHRLLDPRQREVAR</sequence>
<dbReference type="GO" id="GO:0071916">
    <property type="term" value="F:dipeptide transmembrane transporter activity"/>
    <property type="evidence" value="ECO:0007669"/>
    <property type="project" value="TreeGrafter"/>
</dbReference>
<dbReference type="Pfam" id="PF00528">
    <property type="entry name" value="BPD_transp_1"/>
    <property type="match status" value="1"/>
</dbReference>
<feature type="domain" description="ABC transmembrane type-1" evidence="8">
    <location>
        <begin position="95"/>
        <end position="301"/>
    </location>
</feature>
<accession>A0A3L7AUZ4</accession>
<dbReference type="InterPro" id="IPR035906">
    <property type="entry name" value="MetI-like_sf"/>
</dbReference>
<evidence type="ECO:0000256" key="2">
    <source>
        <dbReference type="ARBA" id="ARBA00022448"/>
    </source>
</evidence>
<dbReference type="CDD" id="cd06261">
    <property type="entry name" value="TM_PBP2"/>
    <property type="match status" value="1"/>
</dbReference>
<keyword evidence="6 7" id="KW-0472">Membrane</keyword>
<feature type="transmembrane region" description="Helical" evidence="7">
    <location>
        <begin position="182"/>
        <end position="201"/>
    </location>
</feature>
<evidence type="ECO:0000256" key="5">
    <source>
        <dbReference type="ARBA" id="ARBA00022989"/>
    </source>
</evidence>
<keyword evidence="10" id="KW-1185">Reference proteome</keyword>
<reference evidence="9 10" key="1">
    <citation type="submission" date="2018-10" db="EMBL/GenBank/DDBJ databases">
        <authorList>
            <person name="Li J."/>
        </authorList>
    </citation>
    <scope>NUCLEOTIDE SEQUENCE [LARGE SCALE GENOMIC DNA]</scope>
    <source>
        <strain evidence="9 10">JCM 11654</strain>
    </source>
</reference>
<feature type="transmembrane region" description="Helical" evidence="7">
    <location>
        <begin position="236"/>
        <end position="258"/>
    </location>
</feature>
<evidence type="ECO:0000256" key="6">
    <source>
        <dbReference type="ARBA" id="ARBA00023136"/>
    </source>
</evidence>
<dbReference type="RefSeq" id="WP_121688438.1">
    <property type="nucleotide sequence ID" value="NZ_RCUY01000005.1"/>
</dbReference>
<evidence type="ECO:0000256" key="1">
    <source>
        <dbReference type="ARBA" id="ARBA00004651"/>
    </source>
</evidence>
<evidence type="ECO:0000256" key="7">
    <source>
        <dbReference type="RuleBase" id="RU363032"/>
    </source>
</evidence>
<keyword evidence="2 7" id="KW-0813">Transport</keyword>
<name>A0A3L7AUZ4_9MICO</name>
<dbReference type="Proteomes" id="UP000269438">
    <property type="component" value="Unassembled WGS sequence"/>
</dbReference>
<dbReference type="Gene3D" id="1.10.3720.10">
    <property type="entry name" value="MetI-like"/>
    <property type="match status" value="1"/>
</dbReference>
<organism evidence="9 10">
    <name type="scientific">Mycetocola lacteus</name>
    <dbReference type="NCBI Taxonomy" id="76637"/>
    <lineage>
        <taxon>Bacteria</taxon>
        <taxon>Bacillati</taxon>
        <taxon>Actinomycetota</taxon>
        <taxon>Actinomycetes</taxon>
        <taxon>Micrococcales</taxon>
        <taxon>Microbacteriaceae</taxon>
        <taxon>Mycetocola</taxon>
    </lineage>
</organism>
<dbReference type="PANTHER" id="PTHR43163">
    <property type="entry name" value="DIPEPTIDE TRANSPORT SYSTEM PERMEASE PROTEIN DPPB-RELATED"/>
    <property type="match status" value="1"/>
</dbReference>
<dbReference type="PROSITE" id="PS50928">
    <property type="entry name" value="ABC_TM1"/>
    <property type="match status" value="1"/>
</dbReference>
<evidence type="ECO:0000259" key="8">
    <source>
        <dbReference type="PROSITE" id="PS50928"/>
    </source>
</evidence>
<evidence type="ECO:0000313" key="9">
    <source>
        <dbReference type="EMBL" id="RLP83318.1"/>
    </source>
</evidence>
<evidence type="ECO:0000256" key="3">
    <source>
        <dbReference type="ARBA" id="ARBA00022475"/>
    </source>
</evidence>
<protein>
    <submittedName>
        <fullName evidence="9">ABC transporter permease</fullName>
    </submittedName>
</protein>
<comment type="subcellular location">
    <subcellularLocation>
        <location evidence="1 7">Cell membrane</location>
        <topology evidence="1 7">Multi-pass membrane protein</topology>
    </subcellularLocation>
</comment>
<keyword evidence="5 7" id="KW-1133">Transmembrane helix</keyword>